<feature type="region of interest" description="Disordered" evidence="1">
    <location>
        <begin position="102"/>
        <end position="123"/>
    </location>
</feature>
<organism evidence="2 3">
    <name type="scientific">Mycteria americana</name>
    <name type="common">Wood stork</name>
    <dbReference type="NCBI Taxonomy" id="33587"/>
    <lineage>
        <taxon>Eukaryota</taxon>
        <taxon>Metazoa</taxon>
        <taxon>Chordata</taxon>
        <taxon>Craniata</taxon>
        <taxon>Vertebrata</taxon>
        <taxon>Euteleostomi</taxon>
        <taxon>Archelosauria</taxon>
        <taxon>Archosauria</taxon>
        <taxon>Dinosauria</taxon>
        <taxon>Saurischia</taxon>
        <taxon>Theropoda</taxon>
        <taxon>Coelurosauria</taxon>
        <taxon>Aves</taxon>
        <taxon>Neognathae</taxon>
        <taxon>Neoaves</taxon>
        <taxon>Aequornithes</taxon>
        <taxon>Ciconiiformes</taxon>
        <taxon>Ciconiidae</taxon>
        <taxon>Mycteria</taxon>
    </lineage>
</organism>
<reference evidence="2 3" key="1">
    <citation type="journal article" date="2023" name="J. Hered.">
        <title>Chromosome-level genome of the wood stork (Mycteria americana) provides insight into avian chromosome evolution.</title>
        <authorList>
            <person name="Flamio R. Jr."/>
            <person name="Ramstad K.M."/>
        </authorList>
    </citation>
    <scope>NUCLEOTIDE SEQUENCE [LARGE SCALE GENOMIC DNA]</scope>
    <source>
        <strain evidence="2">JAX WOST 10</strain>
    </source>
</reference>
<evidence type="ECO:0000313" key="3">
    <source>
        <dbReference type="Proteomes" id="UP001333110"/>
    </source>
</evidence>
<gene>
    <name evidence="2" type="ORF">QYF61_013367</name>
</gene>
<proteinExistence type="predicted"/>
<dbReference type="AlphaFoldDB" id="A0AAN7MQG7"/>
<evidence type="ECO:0000313" key="2">
    <source>
        <dbReference type="EMBL" id="KAK4810959.1"/>
    </source>
</evidence>
<accession>A0AAN7MQG7</accession>
<dbReference type="Proteomes" id="UP001333110">
    <property type="component" value="Unassembled WGS sequence"/>
</dbReference>
<keyword evidence="3" id="KW-1185">Reference proteome</keyword>
<feature type="region of interest" description="Disordered" evidence="1">
    <location>
        <begin position="207"/>
        <end position="231"/>
    </location>
</feature>
<dbReference type="EMBL" id="JAUNZN010000018">
    <property type="protein sequence ID" value="KAK4810959.1"/>
    <property type="molecule type" value="Genomic_DNA"/>
</dbReference>
<sequence length="258" mass="27878">MEVHSGADIHPAAHGGPHVRAGGCALKEAVTPWRAHAGAGSWQDLWPLQDPCWSSPFLKDCTPWKGPMLEQFVKNCSPWEGPTLENFVEDCLLWVGPHAGGGEECEEEGAAETTCDVSDHNPHSLSPCAARGEDVEKLGVKLGVSLGRREGWGEGERTLAQVAQKGTNISILGAIQSSAGHGRHESTAVIPQNFGSSNFCRLSDGKDREETQVTGGECEVGKEPPPNCPEKHWKEQAEPQLTHCNIKTQMSPTENYKD</sequence>
<comment type="caution">
    <text evidence="2">The sequence shown here is derived from an EMBL/GenBank/DDBJ whole genome shotgun (WGS) entry which is preliminary data.</text>
</comment>
<evidence type="ECO:0000256" key="1">
    <source>
        <dbReference type="SAM" id="MobiDB-lite"/>
    </source>
</evidence>
<protein>
    <submittedName>
        <fullName evidence="2">Uncharacterized protein</fullName>
    </submittedName>
</protein>
<name>A0AAN7MQG7_MYCAM</name>